<dbReference type="InterPro" id="IPR036772">
    <property type="entry name" value="SRCR-like_dom_sf"/>
</dbReference>
<evidence type="ECO:0000313" key="10">
    <source>
        <dbReference type="EMBL" id="GCC44150.1"/>
    </source>
</evidence>
<keyword evidence="8" id="KW-0472">Membrane</keyword>
<feature type="transmembrane region" description="Helical" evidence="8">
    <location>
        <begin position="12"/>
        <end position="33"/>
    </location>
</feature>
<dbReference type="PROSITE" id="PS50287">
    <property type="entry name" value="SRCR_2"/>
    <property type="match status" value="1"/>
</dbReference>
<organism evidence="10 11">
    <name type="scientific">Chiloscyllium punctatum</name>
    <name type="common">Brownbanded bambooshark</name>
    <name type="synonym">Hemiscyllium punctatum</name>
    <dbReference type="NCBI Taxonomy" id="137246"/>
    <lineage>
        <taxon>Eukaryota</taxon>
        <taxon>Metazoa</taxon>
        <taxon>Chordata</taxon>
        <taxon>Craniata</taxon>
        <taxon>Vertebrata</taxon>
        <taxon>Chondrichthyes</taxon>
        <taxon>Elasmobranchii</taxon>
        <taxon>Galeomorphii</taxon>
        <taxon>Galeoidea</taxon>
        <taxon>Orectolobiformes</taxon>
        <taxon>Hemiscylliidae</taxon>
        <taxon>Chiloscyllium</taxon>
    </lineage>
</organism>
<keyword evidence="4" id="KW-0677">Repeat</keyword>
<sequence>MPSRPLHCELGMQAAIGAFTITQYSLWLPFLYFPETVRLRLANGGSPCAGRVEIHYRGQWGTVDDDLWDLLDAAVVCRELDCGTAVSAPGGAHFGRGSGPIVTWDVECSGTERALKECQSEEWDHYSISHNYDVGVVCS</sequence>
<feature type="disulfide bond" evidence="7">
    <location>
        <begin position="108"/>
        <end position="118"/>
    </location>
</feature>
<proteinExistence type="predicted"/>
<keyword evidence="11" id="KW-1185">Reference proteome</keyword>
<dbReference type="PANTHER" id="PTHR19331:SF22">
    <property type="entry name" value="DELETED IN MALIGNANT BRAIN TUMORS 1 PROTEIN"/>
    <property type="match status" value="1"/>
</dbReference>
<feature type="disulfide bond" evidence="7">
    <location>
        <begin position="77"/>
        <end position="138"/>
    </location>
</feature>
<dbReference type="STRING" id="137246.A0A401TN95"/>
<name>A0A401TN95_CHIPU</name>
<dbReference type="AlphaFoldDB" id="A0A401TN95"/>
<gene>
    <name evidence="10" type="ORF">chiPu_0028248</name>
</gene>
<evidence type="ECO:0000256" key="6">
    <source>
        <dbReference type="ARBA" id="ARBA00023180"/>
    </source>
</evidence>
<dbReference type="Proteomes" id="UP000287033">
    <property type="component" value="Unassembled WGS sequence"/>
</dbReference>
<dbReference type="OMA" id="LEVWHAD"/>
<dbReference type="PRINTS" id="PR00258">
    <property type="entry name" value="SPERACTRCPTR"/>
</dbReference>
<dbReference type="OrthoDB" id="536948at2759"/>
<dbReference type="FunFam" id="3.10.250.10:FF:000009">
    <property type="entry name" value="WC1"/>
    <property type="match status" value="1"/>
</dbReference>
<evidence type="ECO:0000256" key="1">
    <source>
        <dbReference type="ARBA" id="ARBA00004613"/>
    </source>
</evidence>
<dbReference type="InterPro" id="IPR001190">
    <property type="entry name" value="SRCR"/>
</dbReference>
<dbReference type="Gene3D" id="3.10.250.10">
    <property type="entry name" value="SRCR-like domain"/>
    <property type="match status" value="1"/>
</dbReference>
<keyword evidence="3" id="KW-0732">Signal</keyword>
<comment type="subcellular location">
    <subcellularLocation>
        <location evidence="1">Secreted</location>
    </subcellularLocation>
</comment>
<dbReference type="SUPFAM" id="SSF56487">
    <property type="entry name" value="SRCR-like"/>
    <property type="match status" value="1"/>
</dbReference>
<comment type="caution">
    <text evidence="7">Lacks conserved residue(s) required for the propagation of feature annotation.</text>
</comment>
<evidence type="ECO:0000256" key="8">
    <source>
        <dbReference type="SAM" id="Phobius"/>
    </source>
</evidence>
<dbReference type="SMART" id="SM00202">
    <property type="entry name" value="SR"/>
    <property type="match status" value="1"/>
</dbReference>
<evidence type="ECO:0000313" key="11">
    <source>
        <dbReference type="Proteomes" id="UP000287033"/>
    </source>
</evidence>
<dbReference type="Pfam" id="PF00530">
    <property type="entry name" value="SRCR"/>
    <property type="match status" value="1"/>
</dbReference>
<reference evidence="10 11" key="1">
    <citation type="journal article" date="2018" name="Nat. Ecol. Evol.">
        <title>Shark genomes provide insights into elasmobranch evolution and the origin of vertebrates.</title>
        <authorList>
            <person name="Hara Y"/>
            <person name="Yamaguchi K"/>
            <person name="Onimaru K"/>
            <person name="Kadota M"/>
            <person name="Koyanagi M"/>
            <person name="Keeley SD"/>
            <person name="Tatsumi K"/>
            <person name="Tanaka K"/>
            <person name="Motone F"/>
            <person name="Kageyama Y"/>
            <person name="Nozu R"/>
            <person name="Adachi N"/>
            <person name="Nishimura O"/>
            <person name="Nakagawa R"/>
            <person name="Tanegashima C"/>
            <person name="Kiyatake I"/>
            <person name="Matsumoto R"/>
            <person name="Murakumo K"/>
            <person name="Nishida K"/>
            <person name="Terakita A"/>
            <person name="Kuratani S"/>
            <person name="Sato K"/>
            <person name="Hyodo S Kuraku.S."/>
        </authorList>
    </citation>
    <scope>NUCLEOTIDE SEQUENCE [LARGE SCALE GENOMIC DNA]</scope>
</reference>
<dbReference type="EMBL" id="BEZZ01127060">
    <property type="protein sequence ID" value="GCC44150.1"/>
    <property type="molecule type" value="Genomic_DNA"/>
</dbReference>
<protein>
    <recommendedName>
        <fullName evidence="9">SRCR domain-containing protein</fullName>
    </recommendedName>
</protein>
<evidence type="ECO:0000256" key="3">
    <source>
        <dbReference type="ARBA" id="ARBA00022729"/>
    </source>
</evidence>
<keyword evidence="8" id="KW-1133">Transmembrane helix</keyword>
<keyword evidence="2" id="KW-0964">Secreted</keyword>
<feature type="non-terminal residue" evidence="10">
    <location>
        <position position="139"/>
    </location>
</feature>
<evidence type="ECO:0000259" key="9">
    <source>
        <dbReference type="PROSITE" id="PS50287"/>
    </source>
</evidence>
<dbReference type="PANTHER" id="PTHR19331">
    <property type="entry name" value="SCAVENGER RECEPTOR DOMAIN-CONTAINING"/>
    <property type="match status" value="1"/>
</dbReference>
<feature type="domain" description="SRCR" evidence="9">
    <location>
        <begin position="39"/>
        <end position="139"/>
    </location>
</feature>
<evidence type="ECO:0000256" key="2">
    <source>
        <dbReference type="ARBA" id="ARBA00022525"/>
    </source>
</evidence>
<accession>A0A401TN95</accession>
<dbReference type="GO" id="GO:0016020">
    <property type="term" value="C:membrane"/>
    <property type="evidence" value="ECO:0007669"/>
    <property type="project" value="InterPro"/>
</dbReference>
<evidence type="ECO:0000256" key="5">
    <source>
        <dbReference type="ARBA" id="ARBA00023157"/>
    </source>
</evidence>
<keyword evidence="8" id="KW-0812">Transmembrane</keyword>
<evidence type="ECO:0000256" key="7">
    <source>
        <dbReference type="PROSITE-ProRule" id="PRU00196"/>
    </source>
</evidence>
<comment type="caution">
    <text evidence="10">The sequence shown here is derived from an EMBL/GenBank/DDBJ whole genome shotgun (WGS) entry which is preliminary data.</text>
</comment>
<keyword evidence="6" id="KW-0325">Glycoprotein</keyword>
<keyword evidence="5 7" id="KW-1015">Disulfide bond</keyword>
<evidence type="ECO:0000256" key="4">
    <source>
        <dbReference type="ARBA" id="ARBA00022737"/>
    </source>
</evidence>